<keyword evidence="3" id="KW-1185">Reference proteome</keyword>
<dbReference type="Proteomes" id="UP001295684">
    <property type="component" value="Unassembled WGS sequence"/>
</dbReference>
<comment type="caution">
    <text evidence="2">The sequence shown here is derived from an EMBL/GenBank/DDBJ whole genome shotgun (WGS) entry which is preliminary data.</text>
</comment>
<protein>
    <submittedName>
        <fullName evidence="2">Uncharacterized protein</fullName>
    </submittedName>
</protein>
<evidence type="ECO:0000313" key="2">
    <source>
        <dbReference type="EMBL" id="CAI2359513.1"/>
    </source>
</evidence>
<gene>
    <name evidence="2" type="ORF">ECRASSUSDP1_LOCUS804</name>
</gene>
<name>A0AAD1U5A1_EUPCR</name>
<evidence type="ECO:0000256" key="1">
    <source>
        <dbReference type="SAM" id="Coils"/>
    </source>
</evidence>
<sequence>MSKFPECYADTCHQTASVYVEKERSYFCGDCFDLDFAENGGESLVPPNDAAKMLELVENVLKMYRDFAADKYEDEANETTEKLCNELMCEVEGLKDKLTEALNDGHFYEFPTLKTKATNIQTTLANKKTFVCFALKKLWRSAQDEIMNSKRSPMTTGQSFGEDEKFQEVFKNNELAIEKVVEENKKLCQEDEQFKAKTPSQICPKCLISFPVEPSEEAKFNLPSKPKLPKNPLLQEEMGRDPECLKFVDNMKEDKGAWFLLKNELHQKVFRLVDQAALSELKIITIRDANLVDEADFTTFTTKIPLNLNYFDFNLESPYSKITAYLPSILLLSSKITGTIRLASCTITVKEIVLINKTFKAIRVRYGKLRVGCLGSKMRD</sequence>
<evidence type="ECO:0000313" key="3">
    <source>
        <dbReference type="Proteomes" id="UP001295684"/>
    </source>
</evidence>
<keyword evidence="1" id="KW-0175">Coiled coil</keyword>
<dbReference type="AlphaFoldDB" id="A0AAD1U5A1"/>
<accession>A0AAD1U5A1</accession>
<reference evidence="2" key="1">
    <citation type="submission" date="2023-07" db="EMBL/GenBank/DDBJ databases">
        <authorList>
            <consortium name="AG Swart"/>
            <person name="Singh M."/>
            <person name="Singh A."/>
            <person name="Seah K."/>
            <person name="Emmerich C."/>
        </authorList>
    </citation>
    <scope>NUCLEOTIDE SEQUENCE</scope>
    <source>
        <strain evidence="2">DP1</strain>
    </source>
</reference>
<feature type="coiled-coil region" evidence="1">
    <location>
        <begin position="77"/>
        <end position="104"/>
    </location>
</feature>
<dbReference type="EMBL" id="CAMPGE010000756">
    <property type="protein sequence ID" value="CAI2359513.1"/>
    <property type="molecule type" value="Genomic_DNA"/>
</dbReference>
<proteinExistence type="predicted"/>
<organism evidence="2 3">
    <name type="scientific">Euplotes crassus</name>
    <dbReference type="NCBI Taxonomy" id="5936"/>
    <lineage>
        <taxon>Eukaryota</taxon>
        <taxon>Sar</taxon>
        <taxon>Alveolata</taxon>
        <taxon>Ciliophora</taxon>
        <taxon>Intramacronucleata</taxon>
        <taxon>Spirotrichea</taxon>
        <taxon>Hypotrichia</taxon>
        <taxon>Euplotida</taxon>
        <taxon>Euplotidae</taxon>
        <taxon>Moneuplotes</taxon>
    </lineage>
</organism>